<sequence length="346" mass="35627">MRQRWGSAALVALGVTLGLATAPAHGAVAAPGLAKADDTGETTPDNGAGTKPADAGETKPVDRGDQATWTGKDAAAYWTPKRMAAAIAPAHGRPQPQHSVVPPEAEALAHNPGAASKLSPVARHFDGIASVGVLFSVDGNSKAHHCTASVVHSPRGNLILTAGHCNPGSRAAFVPQYTSGAATQPYGVWAIDAVYDYPNRGTTGPGADLDFAFATVLPDDQGRVVEDVTGGNTLAATPGYQNDVTVVGYPSVRNDPQDKAVRCNTRTTRLSGTRQLRMDCGGFYGGTSGSPWLADFDEGSGTGRIVGLIGGLNGGGPKGPHSDRTSYSPYFGPEILALYNRATQDS</sequence>
<keyword evidence="2" id="KW-0732">Signal</keyword>
<dbReference type="InterPro" id="IPR043504">
    <property type="entry name" value="Peptidase_S1_PA_chymotrypsin"/>
</dbReference>
<feature type="compositionally biased region" description="Basic and acidic residues" evidence="1">
    <location>
        <begin position="54"/>
        <end position="65"/>
    </location>
</feature>
<dbReference type="SUPFAM" id="SSF50494">
    <property type="entry name" value="Trypsin-like serine proteases"/>
    <property type="match status" value="1"/>
</dbReference>
<evidence type="ECO:0000313" key="4">
    <source>
        <dbReference type="Proteomes" id="UP000032458"/>
    </source>
</evidence>
<dbReference type="AlphaFoldDB" id="A0A0D7CRF2"/>
<feature type="chain" id="PRO_5039317755" description="Peptidase S1 domain-containing protein" evidence="2">
    <location>
        <begin position="27"/>
        <end position="346"/>
    </location>
</feature>
<comment type="caution">
    <text evidence="3">The sequence shown here is derived from an EMBL/GenBank/DDBJ whole genome shotgun (WGS) entry which is preliminary data.</text>
</comment>
<proteinExistence type="predicted"/>
<dbReference type="EMBL" id="JRKI01000009">
    <property type="protein sequence ID" value="KIZ18440.1"/>
    <property type="molecule type" value="Genomic_DNA"/>
</dbReference>
<feature type="signal peptide" evidence="2">
    <location>
        <begin position="1"/>
        <end position="26"/>
    </location>
</feature>
<evidence type="ECO:0008006" key="5">
    <source>
        <dbReference type="Google" id="ProtNLM"/>
    </source>
</evidence>
<dbReference type="RefSeq" id="WP_037792237.1">
    <property type="nucleotide sequence ID" value="NZ_JRKI01000009.1"/>
</dbReference>
<dbReference type="InterPro" id="IPR009003">
    <property type="entry name" value="Peptidase_S1_PA"/>
</dbReference>
<feature type="region of interest" description="Disordered" evidence="1">
    <location>
        <begin position="33"/>
        <end position="74"/>
    </location>
</feature>
<evidence type="ECO:0000256" key="1">
    <source>
        <dbReference type="SAM" id="MobiDB-lite"/>
    </source>
</evidence>
<evidence type="ECO:0000256" key="2">
    <source>
        <dbReference type="SAM" id="SignalP"/>
    </source>
</evidence>
<gene>
    <name evidence="3" type="ORF">SNA_07415</name>
</gene>
<evidence type="ECO:0000313" key="3">
    <source>
        <dbReference type="EMBL" id="KIZ18440.1"/>
    </source>
</evidence>
<dbReference type="PATRIC" id="fig|1240678.4.peg.1556"/>
<accession>A0A0D7CRF2</accession>
<keyword evidence="4" id="KW-1185">Reference proteome</keyword>
<reference evidence="3 4" key="1">
    <citation type="submission" date="2014-09" db="EMBL/GenBank/DDBJ databases">
        <title>Draft genome sequence of Streptomyces natalensis ATCC 27448, producer of the antifungal pimaricin.</title>
        <authorList>
            <person name="Mendes M.V."/>
            <person name="Beites T."/>
            <person name="Pires S."/>
            <person name="Santos C.L."/>
            <person name="Moradas-Ferreira P."/>
        </authorList>
    </citation>
    <scope>NUCLEOTIDE SEQUENCE [LARGE SCALE GENOMIC DNA]</scope>
    <source>
        <strain evidence="3 4">ATCC 27448</strain>
    </source>
</reference>
<name>A0A0D7CRF2_9ACTN</name>
<dbReference type="Proteomes" id="UP000032458">
    <property type="component" value="Unassembled WGS sequence"/>
</dbReference>
<dbReference type="Gene3D" id="2.40.10.10">
    <property type="entry name" value="Trypsin-like serine proteases"/>
    <property type="match status" value="2"/>
</dbReference>
<protein>
    <recommendedName>
        <fullName evidence="5">Peptidase S1 domain-containing protein</fullName>
    </recommendedName>
</protein>
<organism evidence="3 4">
    <name type="scientific">Streptomyces natalensis ATCC 27448</name>
    <dbReference type="NCBI Taxonomy" id="1240678"/>
    <lineage>
        <taxon>Bacteria</taxon>
        <taxon>Bacillati</taxon>
        <taxon>Actinomycetota</taxon>
        <taxon>Actinomycetes</taxon>
        <taxon>Kitasatosporales</taxon>
        <taxon>Streptomycetaceae</taxon>
        <taxon>Streptomyces</taxon>
    </lineage>
</organism>